<feature type="transmembrane region" description="Helical" evidence="1">
    <location>
        <begin position="199"/>
        <end position="220"/>
    </location>
</feature>
<dbReference type="Proteomes" id="UP000779508">
    <property type="component" value="Unassembled WGS sequence"/>
</dbReference>
<accession>A0ABS6G0J1</accession>
<dbReference type="RefSeq" id="WP_216415366.1">
    <property type="nucleotide sequence ID" value="NZ_JAHLQK010000002.1"/>
</dbReference>
<organism evidence="2 3">
    <name type="scientific">Alkaliphilus flagellatus</name>
    <dbReference type="NCBI Taxonomy" id="2841507"/>
    <lineage>
        <taxon>Bacteria</taxon>
        <taxon>Bacillati</taxon>
        <taxon>Bacillota</taxon>
        <taxon>Clostridia</taxon>
        <taxon>Peptostreptococcales</taxon>
        <taxon>Natronincolaceae</taxon>
        <taxon>Alkaliphilus</taxon>
    </lineage>
</organism>
<evidence type="ECO:0000313" key="3">
    <source>
        <dbReference type="Proteomes" id="UP000779508"/>
    </source>
</evidence>
<keyword evidence="1" id="KW-0812">Transmembrane</keyword>
<gene>
    <name evidence="2" type="ORF">KQI88_05545</name>
</gene>
<comment type="caution">
    <text evidence="2">The sequence shown here is derived from an EMBL/GenBank/DDBJ whole genome shotgun (WGS) entry which is preliminary data.</text>
</comment>
<reference evidence="2 3" key="1">
    <citation type="submission" date="2021-06" db="EMBL/GenBank/DDBJ databases">
        <authorList>
            <person name="Sun Q."/>
            <person name="Li D."/>
        </authorList>
    </citation>
    <scope>NUCLEOTIDE SEQUENCE [LARGE SCALE GENOMIC DNA]</scope>
    <source>
        <strain evidence="2 3">MSJ-5</strain>
    </source>
</reference>
<keyword evidence="3" id="KW-1185">Reference proteome</keyword>
<evidence type="ECO:0000256" key="1">
    <source>
        <dbReference type="SAM" id="Phobius"/>
    </source>
</evidence>
<feature type="transmembrane region" description="Helical" evidence="1">
    <location>
        <begin position="67"/>
        <end position="92"/>
    </location>
</feature>
<dbReference type="PANTHER" id="PTHR40076">
    <property type="entry name" value="MEMBRANE PROTEIN-RELATED"/>
    <property type="match status" value="1"/>
</dbReference>
<dbReference type="InterPro" id="IPR010380">
    <property type="entry name" value="DUF975"/>
</dbReference>
<protein>
    <submittedName>
        <fullName evidence="2">DUF975 family protein</fullName>
    </submittedName>
</protein>
<dbReference type="PANTHER" id="PTHR40076:SF1">
    <property type="entry name" value="MEMBRANE PROTEIN"/>
    <property type="match status" value="1"/>
</dbReference>
<keyword evidence="1" id="KW-0472">Membrane</keyword>
<keyword evidence="1" id="KW-1133">Transmembrane helix</keyword>
<evidence type="ECO:0000313" key="2">
    <source>
        <dbReference type="EMBL" id="MBU5675873.1"/>
    </source>
</evidence>
<sequence>MWTREQIKTRAKSVLRGSYWKAFLVSIILGIVGGGTGGFNFRWNINSNDSGYGRYVPQSIMDNTRHMIPYIISIATIAIIITLLIFLFRIFLGYAIEVGGKRYFVRAAGKDVDLNNIGYSFNGERYKNIIKVMLYRGVLIILWTLLLVIPGIIKSYAYNMVPYILADNPQIGYKRAIEISNGMTDGEKFNMFILDLSFIGWYILGALALGIGVLFVNPYVHATQAELYLVFRQKAIDSGICSAEELMIDRLI</sequence>
<feature type="transmembrane region" description="Helical" evidence="1">
    <location>
        <begin position="20"/>
        <end position="41"/>
    </location>
</feature>
<feature type="transmembrane region" description="Helical" evidence="1">
    <location>
        <begin position="133"/>
        <end position="153"/>
    </location>
</feature>
<name>A0ABS6G0J1_9FIRM</name>
<proteinExistence type="predicted"/>
<dbReference type="EMBL" id="JAHLQK010000002">
    <property type="protein sequence ID" value="MBU5675873.1"/>
    <property type="molecule type" value="Genomic_DNA"/>
</dbReference>
<dbReference type="Pfam" id="PF06161">
    <property type="entry name" value="DUF975"/>
    <property type="match status" value="1"/>
</dbReference>